<dbReference type="EMBL" id="GG738899">
    <property type="protein sequence ID" value="EFC39503.1"/>
    <property type="molecule type" value="Genomic_DNA"/>
</dbReference>
<accession>D2VUR9</accession>
<proteinExistence type="predicted"/>
<feature type="domain" description="VWFA" evidence="1">
    <location>
        <begin position="2"/>
        <end position="244"/>
    </location>
</feature>
<organism evidence="3">
    <name type="scientific">Naegleria gruberi</name>
    <name type="common">Amoeba</name>
    <dbReference type="NCBI Taxonomy" id="5762"/>
    <lineage>
        <taxon>Eukaryota</taxon>
        <taxon>Discoba</taxon>
        <taxon>Heterolobosea</taxon>
        <taxon>Tetramitia</taxon>
        <taxon>Eutetramitia</taxon>
        <taxon>Vahlkampfiidae</taxon>
        <taxon>Naegleria</taxon>
    </lineage>
</organism>
<dbReference type="SMART" id="SM00327">
    <property type="entry name" value="VWA"/>
    <property type="match status" value="1"/>
</dbReference>
<dbReference type="InterPro" id="IPR050525">
    <property type="entry name" value="ECM_Assembly_Org"/>
</dbReference>
<keyword evidence="3" id="KW-1185">Reference proteome</keyword>
<dbReference type="InterPro" id="IPR029063">
    <property type="entry name" value="SAM-dependent_MTases_sf"/>
</dbReference>
<reference evidence="2 3" key="1">
    <citation type="journal article" date="2010" name="Cell">
        <title>The genome of Naegleria gruberi illuminates early eukaryotic versatility.</title>
        <authorList>
            <person name="Fritz-Laylin L.K."/>
            <person name="Prochnik S.E."/>
            <person name="Ginger M.L."/>
            <person name="Dacks J.B."/>
            <person name="Carpenter M.L."/>
            <person name="Field M.C."/>
            <person name="Kuo A."/>
            <person name="Paredez A."/>
            <person name="Chapman J."/>
            <person name="Pham J."/>
            <person name="Shu S."/>
            <person name="Neupane R."/>
            <person name="Cipriano M."/>
            <person name="Mancuso J."/>
            <person name="Tu H."/>
            <person name="Salamov A."/>
            <person name="Lindquist E."/>
            <person name="Shapiro H."/>
            <person name="Lucas S."/>
            <person name="Grigoriev I.V."/>
            <person name="Cande W.Z."/>
            <person name="Fulton C."/>
            <person name="Rokhsar D.S."/>
            <person name="Dawson S.C."/>
        </authorList>
    </citation>
    <scope>NUCLEOTIDE SEQUENCE [LARGE SCALE GENOMIC DNA]</scope>
    <source>
        <strain evidence="2 3">NEG-M</strain>
    </source>
</reference>
<dbReference type="PROSITE" id="PS50234">
    <property type="entry name" value="VWFA"/>
    <property type="match status" value="1"/>
</dbReference>
<dbReference type="SUPFAM" id="SSF53300">
    <property type="entry name" value="vWA-like"/>
    <property type="match status" value="1"/>
</dbReference>
<dbReference type="OrthoDB" id="3647at2759"/>
<dbReference type="Proteomes" id="UP000006671">
    <property type="component" value="Unassembled WGS sequence"/>
</dbReference>
<dbReference type="Gene3D" id="3.40.50.150">
    <property type="entry name" value="Vaccinia Virus protein VP39"/>
    <property type="match status" value="1"/>
</dbReference>
<protein>
    <submittedName>
        <fullName evidence="2">Predicted protein</fullName>
    </submittedName>
</protein>
<dbReference type="GeneID" id="8854099"/>
<dbReference type="InterPro" id="IPR013217">
    <property type="entry name" value="Methyltransf_12"/>
</dbReference>
<evidence type="ECO:0000313" key="2">
    <source>
        <dbReference type="EMBL" id="EFC39503.1"/>
    </source>
</evidence>
<dbReference type="PANTHER" id="PTHR24020:SF87">
    <property type="entry name" value="COLLAGEN ALPHA-1(VI) CHAIN-LIKE"/>
    <property type="match status" value="1"/>
</dbReference>
<gene>
    <name evidence="2" type="ORF">NAEGRDRAFT_72761</name>
</gene>
<dbReference type="InterPro" id="IPR036465">
    <property type="entry name" value="vWFA_dom_sf"/>
</dbReference>
<dbReference type="CDD" id="cd02440">
    <property type="entry name" value="AdoMet_MTases"/>
    <property type="match status" value="1"/>
</dbReference>
<sequence length="619" mass="67131">MDIVFVLDGSSSIDAGNWINMQNFASNLTVGFGSNISPTATKIGIIQFSTTTVTHLDLKDGTSKTAVLNAISSAGQLKSSTNSILGINNAVSMVLSQGRKDITRKLLIHITDGMSNLPCGMGACRAMYGSDKSLYGSVPNYCKSPRFPGTDATICSWNEPLSRCNPCSDATLRSTDLNSWTVGGASNPEKSTYGSIWNWRQLVVGIGDGLSSGYGQLQIQKMNYDPNNLIVVDWSDLSSVYQTVIDNSCNLVDSTQTNVLVPLSSSGYSIQYLGKTLSKSSYLNYEATISTFTYRVSVSSSAPALQRFTLGLQPGYNQDNFVNYDPYFPVFIGQDTTTNLNGFTFLSLPNSYTIAAGSSDTYTLSIAGDIPEGVITYGMSGGSQYTQGTVKGPSGVINSTTVALPPNINYGDDSSYRTTYCSSTKCYFFTKMNYAYRIEAMKSSSANLSAVQINSMSFDQIASGWDSNPNKSQFSRNVANGIMEVHEHARNQSEKLSNSNLLVMDFGAGTGTLTLMFLNHYLSQIERIDAVDVSSGMLSQLQDKITKLTNDNMLTCGEKIVINNIDLELAEQSLHPISLNKGKYNVIMSGMVFHHLENIPEKIKLISSYLAPGGMFILD</sequence>
<dbReference type="RefSeq" id="XP_002672247.1">
    <property type="nucleotide sequence ID" value="XM_002672201.1"/>
</dbReference>
<dbReference type="Pfam" id="PF08242">
    <property type="entry name" value="Methyltransf_12"/>
    <property type="match status" value="1"/>
</dbReference>
<name>D2VUR9_NAEGR</name>
<evidence type="ECO:0000313" key="3">
    <source>
        <dbReference type="Proteomes" id="UP000006671"/>
    </source>
</evidence>
<dbReference type="PRINTS" id="PR00453">
    <property type="entry name" value="VWFADOMAIN"/>
</dbReference>
<dbReference type="InParanoid" id="D2VUR9"/>
<dbReference type="Pfam" id="PF00092">
    <property type="entry name" value="VWA"/>
    <property type="match status" value="1"/>
</dbReference>
<dbReference type="SUPFAM" id="SSF53335">
    <property type="entry name" value="S-adenosyl-L-methionine-dependent methyltransferases"/>
    <property type="match status" value="1"/>
</dbReference>
<dbReference type="eggNOG" id="KOG1216">
    <property type="taxonomic scope" value="Eukaryota"/>
</dbReference>
<dbReference type="AlphaFoldDB" id="D2VUR9"/>
<dbReference type="PANTHER" id="PTHR24020">
    <property type="entry name" value="COLLAGEN ALPHA"/>
    <property type="match status" value="1"/>
</dbReference>
<dbReference type="Gene3D" id="3.40.50.410">
    <property type="entry name" value="von Willebrand factor, type A domain"/>
    <property type="match status" value="1"/>
</dbReference>
<evidence type="ECO:0000259" key="1">
    <source>
        <dbReference type="PROSITE" id="PS50234"/>
    </source>
</evidence>
<dbReference type="KEGG" id="ngr:NAEGRDRAFT_72761"/>
<dbReference type="InterPro" id="IPR002035">
    <property type="entry name" value="VWF_A"/>
</dbReference>
<dbReference type="STRING" id="5762.D2VUR9"/>
<dbReference type="VEuPathDB" id="AmoebaDB:NAEGRDRAFT_72761"/>